<accession>A0A7J0H8J4</accession>
<evidence type="ECO:0000256" key="1">
    <source>
        <dbReference type="SAM" id="MobiDB-lite"/>
    </source>
</evidence>
<organism evidence="2 3">
    <name type="scientific">Actinidia rufa</name>
    <dbReference type="NCBI Taxonomy" id="165716"/>
    <lineage>
        <taxon>Eukaryota</taxon>
        <taxon>Viridiplantae</taxon>
        <taxon>Streptophyta</taxon>
        <taxon>Embryophyta</taxon>
        <taxon>Tracheophyta</taxon>
        <taxon>Spermatophyta</taxon>
        <taxon>Magnoliopsida</taxon>
        <taxon>eudicotyledons</taxon>
        <taxon>Gunneridae</taxon>
        <taxon>Pentapetalae</taxon>
        <taxon>asterids</taxon>
        <taxon>Ericales</taxon>
        <taxon>Actinidiaceae</taxon>
        <taxon>Actinidia</taxon>
    </lineage>
</organism>
<evidence type="ECO:0000313" key="2">
    <source>
        <dbReference type="EMBL" id="GFZ19422.1"/>
    </source>
</evidence>
<comment type="caution">
    <text evidence="2">The sequence shown here is derived from an EMBL/GenBank/DDBJ whole genome shotgun (WGS) entry which is preliminary data.</text>
</comment>
<evidence type="ECO:0000313" key="3">
    <source>
        <dbReference type="Proteomes" id="UP000585474"/>
    </source>
</evidence>
<sequence length="208" mass="22884">MVSSNTIESVENPNFNHSWNIISHNEIFTGNGFPVIDIHHQSWGHHSRPFSSNGGHINSTDQASVRPATLRPTRGPYDAMTRSDSSAHPFLYGHGNGQTHEGTPASHAIHHRHRSINPPVTPSPSIPGVRRFNGPSGRFFNFLPPGSSGRNLHQTENSSLNRVQAQERNHFPHIPVMSVDRFHHGGGGGGGSDSIHRSGSFRHRPYQS</sequence>
<feature type="compositionally biased region" description="Basic residues" evidence="1">
    <location>
        <begin position="199"/>
        <end position="208"/>
    </location>
</feature>
<proteinExistence type="predicted"/>
<gene>
    <name evidence="2" type="ORF">Acr_28g0001270</name>
</gene>
<dbReference type="Proteomes" id="UP000585474">
    <property type="component" value="Unassembled WGS sequence"/>
</dbReference>
<feature type="compositionally biased region" description="Polar residues" evidence="1">
    <location>
        <begin position="53"/>
        <end position="63"/>
    </location>
</feature>
<dbReference type="AlphaFoldDB" id="A0A7J0H8J4"/>
<feature type="region of interest" description="Disordered" evidence="1">
    <location>
        <begin position="53"/>
        <end position="73"/>
    </location>
</feature>
<name>A0A7J0H8J4_9ERIC</name>
<protein>
    <recommendedName>
        <fullName evidence="4">RING/U-box superfamily protein</fullName>
    </recommendedName>
</protein>
<keyword evidence="3" id="KW-1185">Reference proteome</keyword>
<evidence type="ECO:0008006" key="4">
    <source>
        <dbReference type="Google" id="ProtNLM"/>
    </source>
</evidence>
<reference evidence="2 3" key="1">
    <citation type="submission" date="2019-07" db="EMBL/GenBank/DDBJ databases">
        <title>De Novo Assembly of kiwifruit Actinidia rufa.</title>
        <authorList>
            <person name="Sugita-Konishi S."/>
            <person name="Sato K."/>
            <person name="Mori E."/>
            <person name="Abe Y."/>
            <person name="Kisaki G."/>
            <person name="Hamano K."/>
            <person name="Suezawa K."/>
            <person name="Otani M."/>
            <person name="Fukuda T."/>
            <person name="Manabe T."/>
            <person name="Gomi K."/>
            <person name="Tabuchi M."/>
            <person name="Akimitsu K."/>
            <person name="Kataoka I."/>
        </authorList>
    </citation>
    <scope>NUCLEOTIDE SEQUENCE [LARGE SCALE GENOMIC DNA]</scope>
    <source>
        <strain evidence="3">cv. Fuchu</strain>
    </source>
</reference>
<dbReference type="OrthoDB" id="8062037at2759"/>
<feature type="region of interest" description="Disordered" evidence="1">
    <location>
        <begin position="181"/>
        <end position="208"/>
    </location>
</feature>
<dbReference type="EMBL" id="BJWL01000028">
    <property type="protein sequence ID" value="GFZ19422.1"/>
    <property type="molecule type" value="Genomic_DNA"/>
</dbReference>